<keyword evidence="5" id="KW-0539">Nucleus</keyword>
<evidence type="ECO:0000256" key="7">
    <source>
        <dbReference type="SAM" id="Coils"/>
    </source>
</evidence>
<evidence type="ECO:0000313" key="9">
    <source>
        <dbReference type="Proteomes" id="UP000799438"/>
    </source>
</evidence>
<evidence type="ECO:0000256" key="4">
    <source>
        <dbReference type="ARBA" id="ARBA00022454"/>
    </source>
</evidence>
<proteinExistence type="inferred from homology"/>
<dbReference type="GO" id="GO:0005634">
    <property type="term" value="C:nucleus"/>
    <property type="evidence" value="ECO:0007669"/>
    <property type="project" value="UniProtKB-SubCell"/>
</dbReference>
<dbReference type="AlphaFoldDB" id="A0A6A6BU47"/>
<comment type="subcellular location">
    <subcellularLocation>
        <location evidence="2">Chromosome</location>
        <location evidence="2">Centromere</location>
    </subcellularLocation>
    <subcellularLocation>
        <location evidence="1">Nucleus</location>
    </subcellularLocation>
</comment>
<keyword evidence="4" id="KW-0158">Chromosome</keyword>
<dbReference type="EMBL" id="ML995476">
    <property type="protein sequence ID" value="KAF2146327.1"/>
    <property type="molecule type" value="Genomic_DNA"/>
</dbReference>
<gene>
    <name evidence="8" type="ORF">K452DRAFT_315524</name>
</gene>
<keyword evidence="9" id="KW-1185">Reference proteome</keyword>
<keyword evidence="6" id="KW-0137">Centromere</keyword>
<evidence type="ECO:0000256" key="2">
    <source>
        <dbReference type="ARBA" id="ARBA00004584"/>
    </source>
</evidence>
<dbReference type="OrthoDB" id="10050372at2759"/>
<feature type="coiled-coil region" evidence="7">
    <location>
        <begin position="8"/>
        <end position="35"/>
    </location>
</feature>
<reference evidence="8" key="1">
    <citation type="journal article" date="2020" name="Stud. Mycol.">
        <title>101 Dothideomycetes genomes: a test case for predicting lifestyles and emergence of pathogens.</title>
        <authorList>
            <person name="Haridas S."/>
            <person name="Albert R."/>
            <person name="Binder M."/>
            <person name="Bloem J."/>
            <person name="Labutti K."/>
            <person name="Salamov A."/>
            <person name="Andreopoulos B."/>
            <person name="Baker S."/>
            <person name="Barry K."/>
            <person name="Bills G."/>
            <person name="Bluhm B."/>
            <person name="Cannon C."/>
            <person name="Castanera R."/>
            <person name="Culley D."/>
            <person name="Daum C."/>
            <person name="Ezra D."/>
            <person name="Gonzalez J."/>
            <person name="Henrissat B."/>
            <person name="Kuo A."/>
            <person name="Liang C."/>
            <person name="Lipzen A."/>
            <person name="Lutzoni F."/>
            <person name="Magnuson J."/>
            <person name="Mondo S."/>
            <person name="Nolan M."/>
            <person name="Ohm R."/>
            <person name="Pangilinan J."/>
            <person name="Park H.-J."/>
            <person name="Ramirez L."/>
            <person name="Alfaro M."/>
            <person name="Sun H."/>
            <person name="Tritt A."/>
            <person name="Yoshinaga Y."/>
            <person name="Zwiers L.-H."/>
            <person name="Turgeon B."/>
            <person name="Goodwin S."/>
            <person name="Spatafora J."/>
            <person name="Crous P."/>
            <person name="Grigoriev I."/>
        </authorList>
    </citation>
    <scope>NUCLEOTIDE SEQUENCE</scope>
    <source>
        <strain evidence="8">CBS 121167</strain>
    </source>
</reference>
<keyword evidence="7" id="KW-0175">Coiled coil</keyword>
<organism evidence="8 9">
    <name type="scientific">Aplosporella prunicola CBS 121167</name>
    <dbReference type="NCBI Taxonomy" id="1176127"/>
    <lineage>
        <taxon>Eukaryota</taxon>
        <taxon>Fungi</taxon>
        <taxon>Dikarya</taxon>
        <taxon>Ascomycota</taxon>
        <taxon>Pezizomycotina</taxon>
        <taxon>Dothideomycetes</taxon>
        <taxon>Dothideomycetes incertae sedis</taxon>
        <taxon>Botryosphaeriales</taxon>
        <taxon>Aplosporellaceae</taxon>
        <taxon>Aplosporella</taxon>
    </lineage>
</organism>
<dbReference type="PANTHER" id="PTHR14582">
    <property type="entry name" value="INNER KINETOCHORE SUBUNIT MAL2"/>
    <property type="match status" value="1"/>
</dbReference>
<dbReference type="Pfam" id="PF09496">
    <property type="entry name" value="CENP-O"/>
    <property type="match status" value="1"/>
</dbReference>
<evidence type="ECO:0000256" key="6">
    <source>
        <dbReference type="ARBA" id="ARBA00023328"/>
    </source>
</evidence>
<evidence type="ECO:0000256" key="3">
    <source>
        <dbReference type="ARBA" id="ARBA00007321"/>
    </source>
</evidence>
<evidence type="ECO:0000313" key="8">
    <source>
        <dbReference type="EMBL" id="KAF2146327.1"/>
    </source>
</evidence>
<evidence type="ECO:0000256" key="5">
    <source>
        <dbReference type="ARBA" id="ARBA00023242"/>
    </source>
</evidence>
<accession>A0A6A6BU47</accession>
<evidence type="ECO:0008006" key="10">
    <source>
        <dbReference type="Google" id="ProtNLM"/>
    </source>
</evidence>
<dbReference type="InterPro" id="IPR018464">
    <property type="entry name" value="CENP-O"/>
</dbReference>
<dbReference type="Proteomes" id="UP000799438">
    <property type="component" value="Unassembled WGS sequence"/>
</dbReference>
<name>A0A6A6BU47_9PEZI</name>
<dbReference type="RefSeq" id="XP_033402036.1">
    <property type="nucleotide sequence ID" value="XM_033543869.1"/>
</dbReference>
<protein>
    <recommendedName>
        <fullName evidence="10">Cenp-O kinetochore centromere component</fullName>
    </recommendedName>
</protein>
<dbReference type="PANTHER" id="PTHR14582:SF1">
    <property type="entry name" value="CENTROMERE PROTEIN O"/>
    <property type="match status" value="1"/>
</dbReference>
<dbReference type="GeneID" id="54301366"/>
<sequence length="296" mass="32627">MSDSLIPDSQVDNEIAYLREQIQSLERRRSALSSTLLSSRHTLTRIQRAKAKATSTASPAATALDVVQKQQKHNLENLHRTCAGITAFRVKDPDPHALDDGKVLGVRIDISIEGRFVTPYYLLLNRPQPSSEALRIHKHTIPPSIPLQSLAAKYLPQPTPAPADGAPAKPNRAQNLHRLVRELHKELVSHHLRLNAVSQLRKDAGLPEDTTDDAAGRKRAGKFGIANIKALDVGAEEVEITWADKSTARVRVTKNGAIEKVVVRTPDGASRKRDVERRISGEDGRVEGIVQRLAKQ</sequence>
<comment type="similarity">
    <text evidence="3">Belongs to the CENP-O/MCM21 family.</text>
</comment>
<evidence type="ECO:0000256" key="1">
    <source>
        <dbReference type="ARBA" id="ARBA00004123"/>
    </source>
</evidence>
<dbReference type="GO" id="GO:0031511">
    <property type="term" value="C:Mis6-Sim4 complex"/>
    <property type="evidence" value="ECO:0007669"/>
    <property type="project" value="TreeGrafter"/>
</dbReference>